<dbReference type="PROSITE" id="PS51193">
    <property type="entry name" value="HELICASE_ATP_BIND_2"/>
    <property type="match status" value="1"/>
</dbReference>
<dbReference type="NCBIfam" id="TIGR00573">
    <property type="entry name" value="dnaq"/>
    <property type="match status" value="1"/>
</dbReference>
<dbReference type="InterPro" id="IPR045028">
    <property type="entry name" value="DinG/Rad3-like"/>
</dbReference>
<evidence type="ECO:0000256" key="2">
    <source>
        <dbReference type="ARBA" id="ARBA00022741"/>
    </source>
</evidence>
<evidence type="ECO:0000313" key="12">
    <source>
        <dbReference type="Proteomes" id="UP000255423"/>
    </source>
</evidence>
<dbReference type="AlphaFoldDB" id="A0A380S860"/>
<keyword evidence="11" id="KW-0347">Helicase</keyword>
<dbReference type="SUPFAM" id="SSF53098">
    <property type="entry name" value="Ribonuclease H-like"/>
    <property type="match status" value="1"/>
</dbReference>
<dbReference type="GO" id="GO:0003677">
    <property type="term" value="F:DNA binding"/>
    <property type="evidence" value="ECO:0007669"/>
    <property type="project" value="InterPro"/>
</dbReference>
<protein>
    <recommendedName>
        <fullName evidence="8">DNA 5'-3' helicase</fullName>
        <ecNumber evidence="8">5.6.2.3</ecNumber>
    </recommendedName>
</protein>
<evidence type="ECO:0000259" key="10">
    <source>
        <dbReference type="PROSITE" id="PS51193"/>
    </source>
</evidence>
<dbReference type="SMART" id="SM00487">
    <property type="entry name" value="DEXDc"/>
    <property type="match status" value="1"/>
</dbReference>
<gene>
    <name evidence="11" type="ORF">SAMN05661053_2180</name>
</gene>
<keyword evidence="3" id="KW-0378">Hydrolase</keyword>
<evidence type="ECO:0000256" key="7">
    <source>
        <dbReference type="ARBA" id="ARBA00038058"/>
    </source>
</evidence>
<dbReference type="InterPro" id="IPR027417">
    <property type="entry name" value="P-loop_NTPase"/>
</dbReference>
<dbReference type="InterPro" id="IPR013520">
    <property type="entry name" value="Ribonucl_H"/>
</dbReference>
<dbReference type="Pfam" id="PF00270">
    <property type="entry name" value="DEAD"/>
    <property type="match status" value="1"/>
</dbReference>
<evidence type="ECO:0000256" key="9">
    <source>
        <dbReference type="ARBA" id="ARBA00048954"/>
    </source>
</evidence>
<dbReference type="EC" id="5.6.2.3" evidence="8"/>
<dbReference type="RefSeq" id="WP_109573166.1">
    <property type="nucleotide sequence ID" value="NZ_UHJL01000003.1"/>
</dbReference>
<dbReference type="PANTHER" id="PTHR11472:SF34">
    <property type="entry name" value="REGULATOR OF TELOMERE ELONGATION HELICASE 1"/>
    <property type="match status" value="1"/>
</dbReference>
<dbReference type="Proteomes" id="UP000255423">
    <property type="component" value="Unassembled WGS sequence"/>
</dbReference>
<dbReference type="InterPro" id="IPR006555">
    <property type="entry name" value="ATP-dep_Helicase_C"/>
</dbReference>
<evidence type="ECO:0000256" key="8">
    <source>
        <dbReference type="ARBA" id="ARBA00044969"/>
    </source>
</evidence>
<dbReference type="InterPro" id="IPR006054">
    <property type="entry name" value="DnaQ"/>
</dbReference>
<dbReference type="GO" id="GO:0043139">
    <property type="term" value="F:5'-3' DNA helicase activity"/>
    <property type="evidence" value="ECO:0007669"/>
    <property type="project" value="UniProtKB-EC"/>
</dbReference>
<dbReference type="Pfam" id="PF13307">
    <property type="entry name" value="Helicase_C_2"/>
    <property type="match status" value="1"/>
</dbReference>
<dbReference type="SUPFAM" id="SSF52540">
    <property type="entry name" value="P-loop containing nucleoside triphosphate hydrolases"/>
    <property type="match status" value="1"/>
</dbReference>
<comment type="catalytic activity">
    <reaction evidence="9">
        <text>ATP + H2O = ADP + phosphate + H(+)</text>
        <dbReference type="Rhea" id="RHEA:13065"/>
        <dbReference type="ChEBI" id="CHEBI:15377"/>
        <dbReference type="ChEBI" id="CHEBI:15378"/>
        <dbReference type="ChEBI" id="CHEBI:30616"/>
        <dbReference type="ChEBI" id="CHEBI:43474"/>
        <dbReference type="ChEBI" id="CHEBI:456216"/>
        <dbReference type="EC" id="5.6.2.3"/>
    </reaction>
</comment>
<feature type="domain" description="Helicase ATP-binding" evidence="10">
    <location>
        <begin position="235"/>
        <end position="511"/>
    </location>
</feature>
<dbReference type="CDD" id="cd06127">
    <property type="entry name" value="DEDDh"/>
    <property type="match status" value="1"/>
</dbReference>
<evidence type="ECO:0000313" key="11">
    <source>
        <dbReference type="EMBL" id="SUQ24766.1"/>
    </source>
</evidence>
<dbReference type="GO" id="GO:0004527">
    <property type="term" value="F:exonuclease activity"/>
    <property type="evidence" value="ECO:0007669"/>
    <property type="project" value="UniProtKB-ARBA"/>
</dbReference>
<keyword evidence="2" id="KW-0547">Nucleotide-binding</keyword>
<dbReference type="GO" id="GO:0003887">
    <property type="term" value="F:DNA-directed DNA polymerase activity"/>
    <property type="evidence" value="ECO:0007669"/>
    <property type="project" value="InterPro"/>
</dbReference>
<evidence type="ECO:0000256" key="3">
    <source>
        <dbReference type="ARBA" id="ARBA00022801"/>
    </source>
</evidence>
<dbReference type="GO" id="GO:0005524">
    <property type="term" value="F:ATP binding"/>
    <property type="evidence" value="ECO:0007669"/>
    <property type="project" value="UniProtKB-KW"/>
</dbReference>
<dbReference type="InterPro" id="IPR014013">
    <property type="entry name" value="Helic_SF1/SF2_ATP-bd_DinG/Rad3"/>
</dbReference>
<dbReference type="Pfam" id="PF00929">
    <property type="entry name" value="RNase_T"/>
    <property type="match status" value="1"/>
</dbReference>
<evidence type="ECO:0000256" key="1">
    <source>
        <dbReference type="ARBA" id="ARBA00001966"/>
    </source>
</evidence>
<sequence length="905" mass="101276">MVKIPAFVALDLETTGLDFEKDEIIEVALVRFENGEPKENLDFLVKPSSAELRPFIETLTGINKADLENASDFATIAGQICSFVGDLPIVAHNAVFDSKFLKQTFTKVGISYDSHVFWDSLTLSRIAFQDVPNHRLDTLVQELGIERSRAHRALPDADACGRLFVKALEKISTMDPWIYDALSKVAKGSGYETLFTSNVETLTPPKYKLPTAPALEALPKSKAPRVSEFFKEGGFISFVVDDYKPRHNQQDFASVMERNMYKGGLCVLEAPTGSGKTLSYLITAANKAITGERVLISTATRTLQEQLWTEAIPQIAKIYNGELRPAILKGRDNYLCLRKFEELLMHPQTLLSAEERDSFMALIPWVLTTETGDINECNSFSQSRNRVLWSKLSCSASCCNGENHSHHENCPALIAKRKAMNANMVLVNHSLFLSDLQLDFALLPSYEHIVFDEAHRLPEISNQVFGRSISFFGFRNIAKTLEPSKAGGDGLIAEIASRIPAEKPELHEICDKLSEALGEAEKALHRFFMKIGKKLAKQKNGRSGFTYTNSILAEYEADPATFLEQYNNARGFAEKLVAATANMDGLKGIVSDLDSRMTEISHFISDFEFVTKAGRNDWVFYMEEPFNPHTIKLHALPLHSGSVWKEKFYPWIKSATFTSATLSVQADLTYFLQKMGMDNLRLGKQPFVRVYTEQSDVNERRSVMVAKFLPKPSAPEFGDALNDTLLKVLPNVEENTMVLFTSVATMMKAQAALAPVFAERNKLLLCQHVDGSLDGLVAMFRKERGACLLGCQSLWEGVDFPGDALKLLVITKLPFPNPSDPLVAGLTNEMKAANKNFFKDYFIPEAYIELRQGMGRLLRSDSDSGKVLILDNRVVLERYGKTFARIWNFKNRIAGSVSDIERFVK</sequence>
<dbReference type="Gene3D" id="3.30.420.10">
    <property type="entry name" value="Ribonuclease H-like superfamily/Ribonuclease H"/>
    <property type="match status" value="1"/>
</dbReference>
<evidence type="ECO:0000256" key="4">
    <source>
        <dbReference type="ARBA" id="ARBA00022840"/>
    </source>
</evidence>
<dbReference type="EMBL" id="UHJL01000003">
    <property type="protein sequence ID" value="SUQ24766.1"/>
    <property type="molecule type" value="Genomic_DNA"/>
</dbReference>
<comment type="similarity">
    <text evidence="7">Belongs to the helicase family. DinG subfamily.</text>
</comment>
<name>A0A380S860_FIBSU</name>
<dbReference type="InterPro" id="IPR014001">
    <property type="entry name" value="Helicase_ATP-bd"/>
</dbReference>
<accession>A0A380S860</accession>
<evidence type="ECO:0000256" key="5">
    <source>
        <dbReference type="ARBA" id="ARBA00025483"/>
    </source>
</evidence>
<dbReference type="GO" id="GO:0016818">
    <property type="term" value="F:hydrolase activity, acting on acid anhydrides, in phosphorus-containing anhydrides"/>
    <property type="evidence" value="ECO:0007669"/>
    <property type="project" value="InterPro"/>
</dbReference>
<dbReference type="InterPro" id="IPR011545">
    <property type="entry name" value="DEAD/DEAH_box_helicase_dom"/>
</dbReference>
<dbReference type="SMART" id="SM00479">
    <property type="entry name" value="EXOIII"/>
    <property type="match status" value="1"/>
</dbReference>
<dbReference type="InterPro" id="IPR012337">
    <property type="entry name" value="RNaseH-like_sf"/>
</dbReference>
<evidence type="ECO:0000256" key="6">
    <source>
        <dbReference type="ARBA" id="ARBA00026073"/>
    </source>
</evidence>
<dbReference type="PANTHER" id="PTHR11472">
    <property type="entry name" value="DNA REPAIR DEAD HELICASE RAD3/XP-D SUBFAMILY MEMBER"/>
    <property type="match status" value="1"/>
</dbReference>
<reference evidence="11 12" key="1">
    <citation type="submission" date="2017-08" db="EMBL/GenBank/DDBJ databases">
        <authorList>
            <person name="de Groot N.N."/>
        </authorList>
    </citation>
    <scope>NUCLEOTIDE SEQUENCE [LARGE SCALE GENOMIC DNA]</scope>
    <source>
        <strain evidence="11 12">HM2</strain>
    </source>
</reference>
<comment type="cofactor">
    <cofactor evidence="1">
        <name>[4Fe-4S] cluster</name>
        <dbReference type="ChEBI" id="CHEBI:49883"/>
    </cofactor>
</comment>
<keyword evidence="4" id="KW-0067">ATP-binding</keyword>
<comment type="subunit">
    <text evidence="6">DNA polymerase III contains a core (composed of alpha, epsilon and theta chains) that associates with a tau subunit. This core dimerizes to form the POLIII' complex. PolIII' associates with the gamma complex (composed of gamma, delta, delta', psi and chi chains) and with the beta chain to form the complete DNA polymerase III complex.</text>
</comment>
<proteinExistence type="inferred from homology"/>
<comment type="function">
    <text evidence="5">DNA polymerase III is a complex, multichain enzyme responsible for most of the replicative synthesis in bacteria. The epsilon subunit contain the editing function and is a proofreading 3'-5' exonuclease.</text>
</comment>
<dbReference type="SMART" id="SM00491">
    <property type="entry name" value="HELICc2"/>
    <property type="match status" value="1"/>
</dbReference>
<dbReference type="Gene3D" id="3.40.50.300">
    <property type="entry name" value="P-loop containing nucleotide triphosphate hydrolases"/>
    <property type="match status" value="2"/>
</dbReference>
<dbReference type="InterPro" id="IPR036397">
    <property type="entry name" value="RNaseH_sf"/>
</dbReference>
<dbReference type="GO" id="GO:0006260">
    <property type="term" value="P:DNA replication"/>
    <property type="evidence" value="ECO:0007669"/>
    <property type="project" value="InterPro"/>
</dbReference>
<dbReference type="FunFam" id="3.30.420.10:FF:000045">
    <property type="entry name" value="3'-5' exonuclease DinG"/>
    <property type="match status" value="1"/>
</dbReference>
<organism evidence="11 12">
    <name type="scientific">Fibrobacter succinogenes</name>
    <name type="common">Bacteroides succinogenes</name>
    <dbReference type="NCBI Taxonomy" id="833"/>
    <lineage>
        <taxon>Bacteria</taxon>
        <taxon>Pseudomonadati</taxon>
        <taxon>Fibrobacterota</taxon>
        <taxon>Fibrobacteria</taxon>
        <taxon>Fibrobacterales</taxon>
        <taxon>Fibrobacteraceae</taxon>
        <taxon>Fibrobacter</taxon>
    </lineage>
</organism>